<dbReference type="EMBL" id="CACRSU010000017">
    <property type="protein sequence ID" value="VYT08479.1"/>
    <property type="molecule type" value="Genomic_DNA"/>
</dbReference>
<dbReference type="Gene3D" id="2.180.10.10">
    <property type="entry name" value="RHS repeat-associated core"/>
    <property type="match status" value="2"/>
</dbReference>
<dbReference type="InterPro" id="IPR050708">
    <property type="entry name" value="T6SS_VgrG/RHS"/>
</dbReference>
<evidence type="ECO:0000313" key="2">
    <source>
        <dbReference type="EMBL" id="VYT08479.1"/>
    </source>
</evidence>
<dbReference type="Pfam" id="PF20041">
    <property type="entry name" value="DUF6443"/>
    <property type="match status" value="1"/>
</dbReference>
<dbReference type="NCBIfam" id="TIGR03696">
    <property type="entry name" value="Rhs_assc_core"/>
    <property type="match status" value="1"/>
</dbReference>
<organism evidence="2">
    <name type="scientific">Bacteroides intestinalis</name>
    <dbReference type="NCBI Taxonomy" id="329854"/>
    <lineage>
        <taxon>Bacteria</taxon>
        <taxon>Pseudomonadati</taxon>
        <taxon>Bacteroidota</taxon>
        <taxon>Bacteroidia</taxon>
        <taxon>Bacteroidales</taxon>
        <taxon>Bacteroidaceae</taxon>
        <taxon>Bacteroides</taxon>
    </lineage>
</organism>
<sequence length="2204" mass="249726">MKKHILIIIYLVTNIFSMYCSPLSNDTIELPRFSADSINSLIRRQQNERYEKKFMQRSNTDMNNNLLNVSDYTPPTPEAAGMNLYGNIPVNEYTGTPDISIPLYTLKSGQIELPITLSYHASGIKVAQEATWVGLGWNLLAGGCVTLNAVGNVDACSANYPSWEEWEKIKYQWKVIAGDTANIRTGIEDQFHKWGCLSYDQYTSTTTDDVLNQGLFGQGERDVFEVSLPNGLSFKYILHPKNQTPIIIGPRHNYKIVHSTGDIVVTDDSGIQYTFTAYTFNGKYAPLTYLLTEIKDTRSNIISLSYVDASYYSIPVVSEYYTIGYPLHNDFTKRNFNSTTNKAPYLSKIESNTEEIKFTLSSREDLSPGTTGRLVSIEIKNKLNNEIIYSYNFDYSYFMCATNAIGGNALSSEDCKGAAGYASQNPEVTLRKRLKLLSLSKQNNNLQQGETYSFIYNEEQPLPYKTSFAMDYWGFYNGAENISSLTGYRHTLIPSIEGLGINQNALIIQGQELPAQTAVRNASRKYITANMLKKITYPTGGSVEFEFEPHTFTNAKVISKEDLEKYAPKLAYLNTVNNNNAEFSTPFVTFNIPFAQTVTINVTVRFDDYSASQVEGSGTIIRQVGSTGGGILKSYKVTSQNVTDEHSYHVVESFTLEAGDYVMSSTLASTVPNQGYTARNVSAATLTYKSQIFNVDIDTLEHIGAGVRIKTITQRNNTGEILERTKYLYELDNHKSSGLLMIPINFVTDHNIRHGLDNCPIHSIVDHQFRRYDAQTLSPPASASNGNPVGYSRVIKQKEIINIGKEVLVFANESCEVIDATLCYFPENYSGRLIRKSTYDANNKLVKEEINEYSIANKAKELVNIKVIDNYVGPVNHCLSIEAHPYYNPYIYNGRFFITLYPYIAYDIQLTQQTETEYFNSVPISKEKLYTYNQRNQISTCQTSTSRSDYIQETYKYAADSSFYKDHLDYNVLTAIMRYKRTSGSSTAILENKYGNAFTKFTLLSSTESSNISPKRRTVSYKYDSKWNPVEVTYQDSSSVVYLWGYKYSRIIAKITNITYAKVLSRLGESSLNTLCSSNIPNSTSLYNLQNIFSDCEVTTWLYNPSYGVSEVRSPNGLKTFYEYDAIGRVSEILDLNRKTIMSFQYQLSHNGTSQNFLKTRTMMNEEGNKYMEVYSYYDGLGRPYQTVECKITPFQTHLITLQEYDAANRKTYTWLPVESATSTYMPSASVKAQAVADYGDTHPYTKTEYEASPLNKIVNQYGVGEEWNNHPVHIEYMTNTTSSPLNCLNYMVNDNGALVSSNQYYAAGQLYVTKSTDEDNNVGYTFTDKSGHTILTRQISGGQNLDTYYVYDGLDNLRYVLQPMYQTSTNLNMYAFQYKYMGRQLCIEKKMPGAEAIKYVYDKLDRLIFSQDGNQRLQNEWTFYLYDRLNRLTIQGICMEIDRLNLIPDVVVTCYRENSNTGLGGSGYYSTFIPVDKVKEIHIVNYYDDYKFCSLTGFSGVPHFSMGSNAKGYLTGNVVTILEDGKKLYSANYYDVKGRMTQKVSSNHMNEYEVDNITYSFTDKPLTISHTHTAINTTELYTYVYDHAERLQEVRHKLNGNSEVKLVINTYDKLGRLKTKTHHGISGHKLTYEYNIRNWLTQISGTLFEQNLYYNTGNGSQCYNGNIGSMTWKSGEDGIRGYKFTYDNMSRMKNAIYGEGTSITPPTGKNFSENVIGYDYNGNITGLQRYGKMSGSTYGKIDDLSLTYVGNQLNNVTDAATDPLYNGAFNFVDGNKTSIQEYKYDANGNLEQDYNKKIANIQYNSLNLPSTLQFANGNSTDYLYGADGMKRRVTHKTTIANISVPMGQIIELANSQISQTNTTDYCNNVIYENGVLSMILTEEGYVTLNGDTPIYHYYLKDHQGNNRIVMNQNGTTVEQVNHYYPFGGLFGEGIATSNQNYKYNGKELNCMHGLDWYDYGARMYDAALGRWHVGDSSSEKYYEISPFVYCKNNPILRVDIDGKDDYVVNQNGFVYHYKATKYEDEGDRVYYFNGSNKPKQVNGEPIVIMDNKLMPDMVRNQSREGGISTYGKTNSIRDATNLFKFAADNSIVEWKLDVYKDGDDGPTAIIVTDHREGTVENGKYAKRKAGVNGRKIIDIHSHPSDESQGASDADISSINSENNAVYLKRNQTLHDYTPKSSNVTTIHINTAEDLQKYIQDKMK</sequence>
<dbReference type="InterPro" id="IPR045619">
    <property type="entry name" value="DUF6443"/>
</dbReference>
<dbReference type="PANTHER" id="PTHR32305">
    <property type="match status" value="1"/>
</dbReference>
<name>A0A6N2TTY8_9BACE</name>
<protein>
    <recommendedName>
        <fullName evidence="1">DUF6443 domain-containing protein</fullName>
    </recommendedName>
</protein>
<reference evidence="2" key="1">
    <citation type="submission" date="2019-11" db="EMBL/GenBank/DDBJ databases">
        <authorList>
            <person name="Feng L."/>
        </authorList>
    </citation>
    <scope>NUCLEOTIDE SEQUENCE</scope>
    <source>
        <strain evidence="2">BintestinalisLFYP9</strain>
    </source>
</reference>
<feature type="domain" description="DUF6443" evidence="1">
    <location>
        <begin position="1160"/>
        <end position="1277"/>
    </location>
</feature>
<dbReference type="Pfam" id="PF15659">
    <property type="entry name" value="Toxin-JAB1"/>
    <property type="match status" value="1"/>
</dbReference>
<gene>
    <name evidence="2" type="ORF">BILFYP9_01710</name>
</gene>
<dbReference type="InterPro" id="IPR028218">
    <property type="entry name" value="Toxin-JAB1"/>
</dbReference>
<proteinExistence type="predicted"/>
<accession>A0A6N2TTY8</accession>
<dbReference type="RefSeq" id="WP_138292267.1">
    <property type="nucleotide sequence ID" value="NZ_BAABZC010000002.1"/>
</dbReference>
<dbReference type="PANTHER" id="PTHR32305:SF15">
    <property type="entry name" value="PROTEIN RHSA-RELATED"/>
    <property type="match status" value="1"/>
</dbReference>
<dbReference type="InterPro" id="IPR022385">
    <property type="entry name" value="Rhs_assc_core"/>
</dbReference>
<evidence type="ECO:0000259" key="1">
    <source>
        <dbReference type="Pfam" id="PF20041"/>
    </source>
</evidence>